<dbReference type="InterPro" id="IPR008922">
    <property type="entry name" value="Di-copper_centre_dom_sf"/>
</dbReference>
<dbReference type="SUPFAM" id="SSF48056">
    <property type="entry name" value="Di-copper centre-containing domain"/>
    <property type="match status" value="1"/>
</dbReference>
<evidence type="ECO:0000256" key="8">
    <source>
        <dbReference type="SAM" id="MobiDB-lite"/>
    </source>
</evidence>
<evidence type="ECO:0000256" key="1">
    <source>
        <dbReference type="ARBA" id="ARBA00001973"/>
    </source>
</evidence>
<keyword evidence="4" id="KW-0883">Thioether bond</keyword>
<dbReference type="InterPro" id="IPR022739">
    <property type="entry name" value="Polyphenol_oxidase_cen"/>
</dbReference>
<dbReference type="Proteomes" id="UP001420932">
    <property type="component" value="Unassembled WGS sequence"/>
</dbReference>
<evidence type="ECO:0000256" key="5">
    <source>
        <dbReference type="ARBA" id="ARBA00023002"/>
    </source>
</evidence>
<evidence type="ECO:0000256" key="4">
    <source>
        <dbReference type="ARBA" id="ARBA00022784"/>
    </source>
</evidence>
<dbReference type="InterPro" id="IPR022740">
    <property type="entry name" value="Polyphenol_oxidase_C"/>
</dbReference>
<evidence type="ECO:0000256" key="6">
    <source>
        <dbReference type="ARBA" id="ARBA00023008"/>
    </source>
</evidence>
<dbReference type="Gene3D" id="1.10.1280.10">
    <property type="entry name" value="Di-copper center containing domain from catechol oxidase"/>
    <property type="match status" value="1"/>
</dbReference>
<evidence type="ECO:0000259" key="9">
    <source>
        <dbReference type="PROSITE" id="PS00497"/>
    </source>
</evidence>
<keyword evidence="7" id="KW-1015">Disulfide bond</keyword>
<dbReference type="InterPro" id="IPR050316">
    <property type="entry name" value="Tyrosinase/Hemocyanin"/>
</dbReference>
<dbReference type="GO" id="GO:0004097">
    <property type="term" value="F:catechol oxidase activity"/>
    <property type="evidence" value="ECO:0007669"/>
    <property type="project" value="InterPro"/>
</dbReference>
<dbReference type="Pfam" id="PF00264">
    <property type="entry name" value="Tyrosinase"/>
    <property type="match status" value="1"/>
</dbReference>
<evidence type="ECO:0000256" key="2">
    <source>
        <dbReference type="ARBA" id="ARBA00009928"/>
    </source>
</evidence>
<comment type="cofactor">
    <cofactor evidence="1">
        <name>Cu(2+)</name>
        <dbReference type="ChEBI" id="CHEBI:29036"/>
    </cofactor>
</comment>
<feature type="domain" description="Tyrosinase copper-binding" evidence="9">
    <location>
        <begin position="120"/>
        <end position="137"/>
    </location>
</feature>
<feature type="region of interest" description="Disordered" evidence="8">
    <location>
        <begin position="392"/>
        <end position="413"/>
    </location>
</feature>
<reference evidence="10 11" key="1">
    <citation type="submission" date="2024-01" db="EMBL/GenBank/DDBJ databases">
        <title>Genome assemblies of Stephania.</title>
        <authorList>
            <person name="Yang L."/>
        </authorList>
    </citation>
    <scope>NUCLEOTIDE SEQUENCE [LARGE SCALE GENOMIC DNA]</scope>
    <source>
        <strain evidence="10">YNDBR</strain>
        <tissue evidence="10">Leaf</tissue>
    </source>
</reference>
<evidence type="ECO:0000313" key="11">
    <source>
        <dbReference type="Proteomes" id="UP001420932"/>
    </source>
</evidence>
<keyword evidence="3" id="KW-0479">Metal-binding</keyword>
<keyword evidence="5" id="KW-0560">Oxidoreductase</keyword>
<evidence type="ECO:0000256" key="7">
    <source>
        <dbReference type="ARBA" id="ARBA00023157"/>
    </source>
</evidence>
<organism evidence="10 11">
    <name type="scientific">Stephania yunnanensis</name>
    <dbReference type="NCBI Taxonomy" id="152371"/>
    <lineage>
        <taxon>Eukaryota</taxon>
        <taxon>Viridiplantae</taxon>
        <taxon>Streptophyta</taxon>
        <taxon>Embryophyta</taxon>
        <taxon>Tracheophyta</taxon>
        <taxon>Spermatophyta</taxon>
        <taxon>Magnoliopsida</taxon>
        <taxon>Ranunculales</taxon>
        <taxon>Menispermaceae</taxon>
        <taxon>Menispermoideae</taxon>
        <taxon>Cissampelideae</taxon>
        <taxon>Stephania</taxon>
    </lineage>
</organism>
<dbReference type="PANTHER" id="PTHR11474">
    <property type="entry name" value="TYROSINASE FAMILY MEMBER"/>
    <property type="match status" value="1"/>
</dbReference>
<accession>A0AAP0KCC9</accession>
<evidence type="ECO:0000313" key="10">
    <source>
        <dbReference type="EMBL" id="KAK9150036.1"/>
    </source>
</evidence>
<protein>
    <recommendedName>
        <fullName evidence="9">Tyrosinase copper-binding domain-containing protein</fullName>
    </recommendedName>
</protein>
<sequence>MAGGKVANAEPVQPPDMSMCILATDSQADDEPVNCCPPNYSTTNIIDFQLPSSYEPLNQRKPAHKLSPREIERYKAAIAKMKQLDPKDPWNFMQQATIHCTFCNGAFFQVNYPDKLLQVHGNWLFLPWHRYYLYFWERILGKIIGDPTLAIPYWNWDTKDGMFMPSVYLDDKSSLYNDNRNHDHYKALLDFNYSNEPKPTPNPRPDEYDKVINQNYEKFAQLFTKDVLAKASLFMGQPIVAGEENKTLTENAGAAEILHNLAHEWVGPVAKPNHDMGNFYTAARDTLFFAHHANVDRMWDIYSKKRGSKVEFNQPDFLEASFLFYDENRQLVRCKVSDSLSAEKLGYTYAPEVSPWEGISRRVRKDKTAKKQEAKKQVQLVPVSEFGTQPRPLDDPIRALVPRPKKNRSKQEKEDEIEVLVVNNIQFEPGTNIRFDVYISKPVEGLATPDYGAYAGRFSRIPHIHNKKFHHTGKARLQIGITEVVENIDAESSESLVVTLVPRMGYPSIGGVSIELQEIDD</sequence>
<dbReference type="AlphaFoldDB" id="A0AAP0KCC9"/>
<evidence type="ECO:0000256" key="3">
    <source>
        <dbReference type="ARBA" id="ARBA00022723"/>
    </source>
</evidence>
<dbReference type="Pfam" id="PF12142">
    <property type="entry name" value="PPO1_DWL"/>
    <property type="match status" value="1"/>
</dbReference>
<name>A0AAP0KCC9_9MAGN</name>
<dbReference type="PROSITE" id="PS00497">
    <property type="entry name" value="TYROSINASE_1"/>
    <property type="match status" value="1"/>
</dbReference>
<keyword evidence="6" id="KW-0186">Copper</keyword>
<dbReference type="PANTHER" id="PTHR11474:SF76">
    <property type="entry name" value="SHKT DOMAIN-CONTAINING PROTEIN"/>
    <property type="match status" value="1"/>
</dbReference>
<dbReference type="InterPro" id="IPR002227">
    <property type="entry name" value="Tyrosinase_Cu-bd"/>
</dbReference>
<dbReference type="EMBL" id="JBBNAF010000004">
    <property type="protein sequence ID" value="KAK9150036.1"/>
    <property type="molecule type" value="Genomic_DNA"/>
</dbReference>
<dbReference type="Pfam" id="PF12143">
    <property type="entry name" value="PPO1_KFDV"/>
    <property type="match status" value="1"/>
</dbReference>
<proteinExistence type="inferred from homology"/>
<gene>
    <name evidence="10" type="ORF">Syun_008345</name>
</gene>
<dbReference type="GO" id="GO:0046872">
    <property type="term" value="F:metal ion binding"/>
    <property type="evidence" value="ECO:0007669"/>
    <property type="project" value="UniProtKB-KW"/>
</dbReference>
<comment type="similarity">
    <text evidence="2">Belongs to the tyrosinase family.</text>
</comment>
<comment type="caution">
    <text evidence="10">The sequence shown here is derived from an EMBL/GenBank/DDBJ whole genome shotgun (WGS) entry which is preliminary data.</text>
</comment>
<dbReference type="PRINTS" id="PR00092">
    <property type="entry name" value="TYROSINASE"/>
</dbReference>
<keyword evidence="11" id="KW-1185">Reference proteome</keyword>